<gene>
    <name evidence="1" type="ORF">METZ01_LOCUS82559</name>
</gene>
<sequence>MTDLVRILSSLLKEFTDHEITEAQKSEPIVVFLVLQYKIDY</sequence>
<dbReference type="EMBL" id="UINC01006799">
    <property type="protein sequence ID" value="SVA29705.1"/>
    <property type="molecule type" value="Genomic_DNA"/>
</dbReference>
<name>A0A381UNF8_9ZZZZ</name>
<proteinExistence type="predicted"/>
<dbReference type="AlphaFoldDB" id="A0A381UNF8"/>
<evidence type="ECO:0000313" key="1">
    <source>
        <dbReference type="EMBL" id="SVA29705.1"/>
    </source>
</evidence>
<accession>A0A381UNF8</accession>
<organism evidence="1">
    <name type="scientific">marine metagenome</name>
    <dbReference type="NCBI Taxonomy" id="408172"/>
    <lineage>
        <taxon>unclassified sequences</taxon>
        <taxon>metagenomes</taxon>
        <taxon>ecological metagenomes</taxon>
    </lineage>
</organism>
<protein>
    <submittedName>
        <fullName evidence="1">Uncharacterized protein</fullName>
    </submittedName>
</protein>
<reference evidence="1" key="1">
    <citation type="submission" date="2018-05" db="EMBL/GenBank/DDBJ databases">
        <authorList>
            <person name="Lanie J.A."/>
            <person name="Ng W.-L."/>
            <person name="Kazmierczak K.M."/>
            <person name="Andrzejewski T.M."/>
            <person name="Davidsen T.M."/>
            <person name="Wayne K.J."/>
            <person name="Tettelin H."/>
            <person name="Glass J.I."/>
            <person name="Rusch D."/>
            <person name="Podicherti R."/>
            <person name="Tsui H.-C.T."/>
            <person name="Winkler M.E."/>
        </authorList>
    </citation>
    <scope>NUCLEOTIDE SEQUENCE</scope>
</reference>